<dbReference type="PANTHER" id="PTHR43792">
    <property type="entry name" value="GNAT FAMILY, PUTATIVE (AFU_ORTHOLOGUE AFUA_3G00765)-RELATED-RELATED"/>
    <property type="match status" value="1"/>
</dbReference>
<dbReference type="SUPFAM" id="SSF55729">
    <property type="entry name" value="Acyl-CoA N-acyltransferases (Nat)"/>
    <property type="match status" value="1"/>
</dbReference>
<protein>
    <submittedName>
        <fullName evidence="2">GNAT family N-acetyltransferase</fullName>
    </submittedName>
</protein>
<dbReference type="PANTHER" id="PTHR43792:SF1">
    <property type="entry name" value="N-ACETYLTRANSFERASE DOMAIN-CONTAINING PROTEIN"/>
    <property type="match status" value="1"/>
</dbReference>
<accession>A0ABX0N826</accession>
<dbReference type="EMBL" id="WHJG01000002">
    <property type="protein sequence ID" value="NHZ78203.1"/>
    <property type="molecule type" value="Genomic_DNA"/>
</dbReference>
<name>A0ABX0N826_9BURK</name>
<feature type="domain" description="N-acetyltransferase" evidence="1">
    <location>
        <begin position="9"/>
        <end position="171"/>
    </location>
</feature>
<sequence>MHIQTLHTERLVLLPPSAACEEMYESFYTDADASGPYGGPLTSAAAWSRLAADLGAWHVQGFGVWAIARRDAGELLGVCGFWQGKGWPRELTWWLLPQARSAGIAQEASRAVIAHAHQVFQWPSLETYMNDDNHAARALVRRLGAVVTGRRSFPDGGERDVFRFPRSQPASEI</sequence>
<dbReference type="PROSITE" id="PS51186">
    <property type="entry name" value="GNAT"/>
    <property type="match status" value="1"/>
</dbReference>
<evidence type="ECO:0000259" key="1">
    <source>
        <dbReference type="PROSITE" id="PS51186"/>
    </source>
</evidence>
<evidence type="ECO:0000313" key="2">
    <source>
        <dbReference type="EMBL" id="NHZ78203.1"/>
    </source>
</evidence>
<dbReference type="InterPro" id="IPR000182">
    <property type="entry name" value="GNAT_dom"/>
</dbReference>
<dbReference type="InterPro" id="IPR051531">
    <property type="entry name" value="N-acetyltransferase"/>
</dbReference>
<comment type="caution">
    <text evidence="2">The sequence shown here is derived from an EMBL/GenBank/DDBJ whole genome shotgun (WGS) entry which is preliminary data.</text>
</comment>
<organism evidence="2 3">
    <name type="scientific">Massilia frigida</name>
    <dbReference type="NCBI Taxonomy" id="2609281"/>
    <lineage>
        <taxon>Bacteria</taxon>
        <taxon>Pseudomonadati</taxon>
        <taxon>Pseudomonadota</taxon>
        <taxon>Betaproteobacteria</taxon>
        <taxon>Burkholderiales</taxon>
        <taxon>Oxalobacteraceae</taxon>
        <taxon>Telluria group</taxon>
        <taxon>Massilia</taxon>
    </lineage>
</organism>
<dbReference type="InterPro" id="IPR016181">
    <property type="entry name" value="Acyl_CoA_acyltransferase"/>
</dbReference>
<dbReference type="Gene3D" id="3.40.630.30">
    <property type="match status" value="1"/>
</dbReference>
<dbReference type="RefSeq" id="WP_167084819.1">
    <property type="nucleotide sequence ID" value="NZ_WHJG01000002.1"/>
</dbReference>
<dbReference type="Pfam" id="PF13302">
    <property type="entry name" value="Acetyltransf_3"/>
    <property type="match status" value="1"/>
</dbReference>
<evidence type="ECO:0000313" key="3">
    <source>
        <dbReference type="Proteomes" id="UP000621455"/>
    </source>
</evidence>
<proteinExistence type="predicted"/>
<gene>
    <name evidence="2" type="ORF">F2P44_02710</name>
</gene>
<dbReference type="Proteomes" id="UP000621455">
    <property type="component" value="Unassembled WGS sequence"/>
</dbReference>
<keyword evidence="3" id="KW-1185">Reference proteome</keyword>
<reference evidence="2 3" key="1">
    <citation type="submission" date="2019-10" db="EMBL/GenBank/DDBJ databases">
        <title>Taxonomy of Antarctic Massilia spp.: description of Massilia rubra sp. nov., Massilia aquatica sp. nov., Massilia mucilaginosa sp. nov., Massilia frigida sp. nov. isolated from streams, lakes and regoliths.</title>
        <authorList>
            <person name="Holochova P."/>
            <person name="Sedlacek I."/>
            <person name="Kralova S."/>
            <person name="Maslanova I."/>
            <person name="Busse H.-J."/>
            <person name="Stankova E."/>
            <person name="Vrbovska V."/>
            <person name="Kovarovic V."/>
            <person name="Bartak M."/>
            <person name="Svec P."/>
            <person name="Pantucek R."/>
        </authorList>
    </citation>
    <scope>NUCLEOTIDE SEQUENCE [LARGE SCALE GENOMIC DNA]</scope>
    <source>
        <strain evidence="2 3">CCM 8695</strain>
    </source>
</reference>